<feature type="transmembrane region" description="Helical" evidence="2">
    <location>
        <begin position="554"/>
        <end position="578"/>
    </location>
</feature>
<dbReference type="AlphaFoldDB" id="A0AA35VAA6"/>
<dbReference type="InterPro" id="IPR002110">
    <property type="entry name" value="Ankyrin_rpt"/>
</dbReference>
<evidence type="ECO:0000313" key="4">
    <source>
        <dbReference type="EMBL" id="CAI9267905.1"/>
    </source>
</evidence>
<feature type="transmembrane region" description="Helical" evidence="2">
    <location>
        <begin position="584"/>
        <end position="605"/>
    </location>
</feature>
<dbReference type="PANTHER" id="PTHR24177:SF301">
    <property type="entry name" value="ANKYRIN REPEAT-CONTAINING DOMAIN, PGG DOMAIN PROTEIN-RELATED"/>
    <property type="match status" value="1"/>
</dbReference>
<organism evidence="4 5">
    <name type="scientific">Lactuca saligna</name>
    <name type="common">Willowleaf lettuce</name>
    <dbReference type="NCBI Taxonomy" id="75948"/>
    <lineage>
        <taxon>Eukaryota</taxon>
        <taxon>Viridiplantae</taxon>
        <taxon>Streptophyta</taxon>
        <taxon>Embryophyta</taxon>
        <taxon>Tracheophyta</taxon>
        <taxon>Spermatophyta</taxon>
        <taxon>Magnoliopsida</taxon>
        <taxon>eudicotyledons</taxon>
        <taxon>Gunneridae</taxon>
        <taxon>Pentapetalae</taxon>
        <taxon>asterids</taxon>
        <taxon>campanulids</taxon>
        <taxon>Asterales</taxon>
        <taxon>Asteraceae</taxon>
        <taxon>Cichorioideae</taxon>
        <taxon>Cichorieae</taxon>
        <taxon>Lactucinae</taxon>
        <taxon>Lactuca</taxon>
    </lineage>
</organism>
<accession>A0AA35VAA6</accession>
<dbReference type="InterPro" id="IPR036770">
    <property type="entry name" value="Ankyrin_rpt-contain_sf"/>
</dbReference>
<keyword evidence="5" id="KW-1185">Reference proteome</keyword>
<keyword evidence="2" id="KW-0812">Transmembrane</keyword>
<dbReference type="SMART" id="SM00248">
    <property type="entry name" value="ANK"/>
    <property type="match status" value="4"/>
</dbReference>
<dbReference type="PANTHER" id="PTHR24177">
    <property type="entry name" value="CASKIN"/>
    <property type="match status" value="1"/>
</dbReference>
<feature type="transmembrane region" description="Helical" evidence="2">
    <location>
        <begin position="475"/>
        <end position="493"/>
    </location>
</feature>
<dbReference type="Pfam" id="PF13962">
    <property type="entry name" value="PGG"/>
    <property type="match status" value="1"/>
</dbReference>
<dbReference type="Gene3D" id="1.25.40.20">
    <property type="entry name" value="Ankyrin repeat-containing domain"/>
    <property type="match status" value="1"/>
</dbReference>
<evidence type="ECO:0000256" key="1">
    <source>
        <dbReference type="PROSITE-ProRule" id="PRU00023"/>
    </source>
</evidence>
<feature type="transmembrane region" description="Helical" evidence="2">
    <location>
        <begin position="513"/>
        <end position="534"/>
    </location>
</feature>
<protein>
    <recommendedName>
        <fullName evidence="3">PGG domain-containing protein</fullName>
    </recommendedName>
</protein>
<reference evidence="4" key="1">
    <citation type="submission" date="2023-04" db="EMBL/GenBank/DDBJ databases">
        <authorList>
            <person name="Vijverberg K."/>
            <person name="Xiong W."/>
            <person name="Schranz E."/>
        </authorList>
    </citation>
    <scope>NUCLEOTIDE SEQUENCE</scope>
</reference>
<proteinExistence type="predicted"/>
<dbReference type="Pfam" id="PF12796">
    <property type="entry name" value="Ank_2"/>
    <property type="match status" value="1"/>
</dbReference>
<sequence>MTSEKLYKSRRLPRRLSFFIFLKSSDFIHRQAQNHRKTSKTTDIYRNLTRSISIRKTRHLLADNRRRDYINICVPLCEALTKADWQTAKQTIECHGYLIRYSINENCETPLHVAASAQSNTDSIEFVRYLVGKMSEADLQLQNRNGNTSLSLAAISGNVEIAKVMVGSNSNLPTIPNGEQMMPLYIAVLFGNIEMVDYLYQESLQMNGPGWTPKNRSWVFLKSIEMDFFDFALKILEHHPILAQSGEALCALARKPSAFDEIKPHYIRSIVNSTFHLKVEQVDNKAVELLIKIWKSIEEKPKAEIDRILRGPIVLVDGKQTYPSRVLFVAAETGNTRFLVELIRRYPDLIWKQNENNQSIFHVAVSHRHEGIYNLLYEIGSMKALIIPVKDLEGNNMLHLVGNNTRKTRLRHVSGAAFQLQHKLLWFKEVESMVPPLYKEKKNKNGLTPYELFTENHKPLVTEGEKWMKGTASKCMVAAALIATVVFAVAYTIPGGYDQETGFPMFLHNGPFIVFVILDAISLILSSTSILVFLSILTSRYAQEDFLESLPKKLLVGLLMLFLSIVTMMFSFSVSFFVIYRHKFIVIAIFISVVALIPIVSYAQLQYPLVKDVFSSTYRSRYLFKPKKPVLYYQNPRV</sequence>
<dbReference type="SUPFAM" id="SSF48403">
    <property type="entry name" value="Ankyrin repeat"/>
    <property type="match status" value="1"/>
</dbReference>
<dbReference type="InterPro" id="IPR026961">
    <property type="entry name" value="PGG_dom"/>
</dbReference>
<evidence type="ECO:0000256" key="2">
    <source>
        <dbReference type="SAM" id="Phobius"/>
    </source>
</evidence>
<dbReference type="EMBL" id="OX465077">
    <property type="protein sequence ID" value="CAI9267905.1"/>
    <property type="molecule type" value="Genomic_DNA"/>
</dbReference>
<keyword evidence="2" id="KW-1133">Transmembrane helix</keyword>
<keyword evidence="2" id="KW-0472">Membrane</keyword>
<name>A0AA35VAA6_LACSI</name>
<evidence type="ECO:0000313" key="5">
    <source>
        <dbReference type="Proteomes" id="UP001177003"/>
    </source>
</evidence>
<evidence type="ECO:0000259" key="3">
    <source>
        <dbReference type="Pfam" id="PF13962"/>
    </source>
</evidence>
<dbReference type="PROSITE" id="PS50088">
    <property type="entry name" value="ANK_REPEAT"/>
    <property type="match status" value="1"/>
</dbReference>
<dbReference type="Proteomes" id="UP001177003">
    <property type="component" value="Chromosome 1"/>
</dbReference>
<feature type="domain" description="PGG" evidence="3">
    <location>
        <begin position="465"/>
        <end position="578"/>
    </location>
</feature>
<keyword evidence="1" id="KW-0040">ANK repeat</keyword>
<gene>
    <name evidence="4" type="ORF">LSALG_LOCUS8362</name>
</gene>
<dbReference type="GO" id="GO:0016020">
    <property type="term" value="C:membrane"/>
    <property type="evidence" value="ECO:0007669"/>
    <property type="project" value="TreeGrafter"/>
</dbReference>
<feature type="repeat" description="ANK" evidence="1">
    <location>
        <begin position="145"/>
        <end position="177"/>
    </location>
</feature>